<dbReference type="AlphaFoldDB" id="A0A2B5I5J2"/>
<evidence type="ECO:0000313" key="1">
    <source>
        <dbReference type="EMBL" id="PFZ20100.1"/>
    </source>
</evidence>
<dbReference type="EMBL" id="NVGE01000072">
    <property type="protein sequence ID" value="PFZ20100.1"/>
    <property type="molecule type" value="Genomic_DNA"/>
</dbReference>
<comment type="caution">
    <text evidence="1">The sequence shown here is derived from an EMBL/GenBank/DDBJ whole genome shotgun (WGS) entry which is preliminary data.</text>
</comment>
<accession>A0A2B5I5J2</accession>
<name>A0A2B5I5J2_9BACI</name>
<reference evidence="1 2" key="1">
    <citation type="submission" date="2017-09" db="EMBL/GenBank/DDBJ databases">
        <title>Large-scale bioinformatics analysis of Bacillus genomes uncovers conserved roles of natural products in bacterial physiology.</title>
        <authorList>
            <consortium name="Agbiome Team Llc"/>
            <person name="Bleich R.M."/>
            <person name="Grubbs K.J."/>
            <person name="Santa Maria K.C."/>
            <person name="Allen S.E."/>
            <person name="Farag S."/>
            <person name="Shank E.A."/>
            <person name="Bowers A."/>
        </authorList>
    </citation>
    <scope>NUCLEOTIDE SEQUENCE [LARGE SCALE GENOMIC DNA]</scope>
    <source>
        <strain evidence="1 2">AFS080080</strain>
    </source>
</reference>
<proteinExistence type="predicted"/>
<dbReference type="Proteomes" id="UP000223311">
    <property type="component" value="Unassembled WGS sequence"/>
</dbReference>
<dbReference type="RefSeq" id="WP_098577710.1">
    <property type="nucleotide sequence ID" value="NZ_NVGE01000072.1"/>
</dbReference>
<evidence type="ECO:0000313" key="2">
    <source>
        <dbReference type="Proteomes" id="UP000223311"/>
    </source>
</evidence>
<sequence>MNTEHTTKEPQLEKRRGRTRTIEIYKDGVHIETIEGLINTFNWAKENYICNQGWIRHSLKTGKETIPGRKFKDGGYLFKYAK</sequence>
<protein>
    <submittedName>
        <fullName evidence="1">Uncharacterized protein</fullName>
    </submittedName>
</protein>
<organism evidence="1 2">
    <name type="scientific">Bacillus wiedmannii</name>
    <dbReference type="NCBI Taxonomy" id="1890302"/>
    <lineage>
        <taxon>Bacteria</taxon>
        <taxon>Bacillati</taxon>
        <taxon>Bacillota</taxon>
        <taxon>Bacilli</taxon>
        <taxon>Bacillales</taxon>
        <taxon>Bacillaceae</taxon>
        <taxon>Bacillus</taxon>
        <taxon>Bacillus cereus group</taxon>
    </lineage>
</organism>
<gene>
    <name evidence="1" type="ORF">COL66_28730</name>
</gene>